<dbReference type="InterPro" id="IPR006612">
    <property type="entry name" value="THAP_Znf"/>
</dbReference>
<dbReference type="Pfam" id="PF00530">
    <property type="entry name" value="SRCR"/>
    <property type="match status" value="2"/>
</dbReference>
<sequence>AEEGNSRGVAIHASVPHRAHAGVAVVNVHAAVAALPALVAGAAVVVQQVPADPVHTGLRRAFVDVFVASNACSMFCTAGRPVVEAVPASARLVPDAAIKGGHSQEVRRTVRQAVTVSAGAGLEPANTFSQTSIDSARHFNFNENIITATGHQSGQLKVAHRIRSPPSSAQFAGLHPAELGLAEQHRAVNLRLVSLSMATMIASLSCGAAKAAAVAVDAVRAKTRTRDLLTRRSSSKNSVSMSTLPLSALADIIWLSGAASIIDCQVFVEPGITKPNSKFHSGVRRAIGLRSRHQSGSGVALAKVVIGHSAGLPLLLHRQLTAANRPHRLAPFRQTSTCGPDRGAGLCKKFSTALYIALALCGTEASWGPPAAPALTSARVQGNGQRLGSGALQHQRAALVCAALQPQGEPGLAQRSHGFRRLRIEAAVRIATGLQVDNVAGPRSLGHNGVVGGVKAVKPDGVDVGGRVGEADPAVVAGHDVGVSVSLASGWRRASRSLRVVDEGVFPRIRQAVGSGFAQMRGAFEHADALLVHGLLQQVVQGDENRRSGQGSGAVDQQRTVFDARCHLEHRQVLHATVASNIGGIAGRVAAPIRTVALRRRESVTLFVADQQSAVRGSQPLPPSGWLTPPLSSSMAWLMHSPELGRSTLVMRKYRPIAIAASSRMNRITRPTMSPMLAPPPPAAVVVGLDVLAAGSAAESAGQAGWRELGHDTVAGQVYAGWRHGAAATAGRAAAQLNSNYTGVTHSRYLHDGTRSVMDRDLAATVSLTLSVTPTLGEPGARVSSMLIWNWTRLVESDGGDQLRIMATGERLELLSEATCCDEARVVNVSEVEATPTLPLVLRGGRGEVIQLQGQAASDASEGHGAGHLHQVVGNRRFRSRRRRPAVGRPLAISSLLEPEIWYTKYWYSRIAPSRRLQAGGDQVKFSQSMPLPSRLMVTGVAGLASTVVYVLVTAGQPIRLHCFPSNDKVAQHWQQILELEFIELATIRKEKLRVCSLHFLSSAYNCPALRHSAGARLRWDALPDLELTMPRLSRYDLKPVVARSDEEADNTYPPQLERWDKDLVAVAMPHLSLSPPSTQSRNQCVAESAITAGHSKTLVQLRKTRQCVSRQRATIKRLQQQICKAKAIKFGSTTMRRMASNSRKLHFIAARGMRWSKDDLTAAIRLHHKSPAAYRMLRKDWQLPLPSESALKRRTCQFFKSPGVCSTTLMLLKQKLATGPEHQRIATLCFDGMSLSPSVRYDQHKDEVIGFDTSSSTENAQRVLKPITEAIVAVLRGVSANWKQAIAYYPNLRNALMKNDVAFDGHKLAKWQHVVDFFEADRSRSLRLASQLTDAHIALPLGQKMRVSIAAQVLSHSVASGMQTLVHHQEIEPSALQTAEFLQRVNDLFDMLNSAIVHDKGFKRPIFRESLAAQTNELRKAEAFLQSLRFLPKSGKPEKSTMKFKEAWRLSAASIRELSTALIDEESFDFVCTRSLTQDHVEVAAQIVSKLLADEIQFPACSAHFSDVHNSIVLAFVRLRLHHWCREKMCSLKAAAYKRSALTYANRLHGTGRGRGRAEEISKKRVGKLGNHAKPIRIVGIERSVGHGLVIGIWQYLQEVANSVPQQAARPIVHLQPIELYRIGANIYAGIESPAQSLLMTLGASCMAGSWVWQPGPIQAGSQPRSQLPLTASQPTLPLQWHTKLQLKPNRLTKAPTPQGVWQSGGMAKPLVQMPSEQPPLAFLRLKQLAAKVKRQHNDSSTIFLRFYNSRDALVTQQSRLSVTFDAFKSLKSHKSYPRVSRFTTNSQRPVSVRLVGGSKPNLGVVEVTMSTGAVGRICNLGFDNNGASVVCAMLGYRGVTGLKVDLPPYTVGNTNTVMAISGCPDFLEASTSTWNLETACRYVVSSFPPDCAGNGRDAAVICTGTQTTSTPGPTLPPDFATIAPIDCNNTITSLRLDPGPEEGLVLIQNGSLGGDNFGTICAAGFSAIEAATICRMLCRNETANAIGMSGKYLTTAASYPVMLSGLKCPAGATSTNDCKHNGWGAAPSYCTPNTAVSVRCSQISLTPPPIPAPFVVCHLYVANVFFTYTDVASASLLSLYGTYNETTCNFTKNENSTTVWATVPYIGCNSVQTTNATHVIYTSMLYRNVTAVSGVYVDVPYIIPVECAIPKLKEVTAALLPDARTAPPITGGDSYTSEVKLYRSYNARGFSSEIAPGDRLVVGSRIYARVRETSPLNVRLTVRNCWASDKSDGTGASYYVVRNKCATDANSVFRVDEKNIGINFAVMSFTQTVSTQAYIFCDVTICTPTDPDERCLQTCGTAVRRRRKRQLSTENEKESSQQPSRGPYILTAMTAMDVEASRAASIADATLLWLMTTALVAAVAWNTFSSVFIH</sequence>
<feature type="disulfide bond" evidence="7">
    <location>
        <begin position="2010"/>
        <end position="2020"/>
    </location>
</feature>
<dbReference type="Pfam" id="PF21787">
    <property type="entry name" value="TNP-like_RNaseH_N"/>
    <property type="match status" value="1"/>
</dbReference>
<dbReference type="PANTHER" id="PTHR14002:SF43">
    <property type="entry name" value="DELTA-LIKE PROTEIN"/>
    <property type="match status" value="1"/>
</dbReference>
<evidence type="ECO:0000256" key="8">
    <source>
        <dbReference type="PROSITE-ProRule" id="PRU00309"/>
    </source>
</evidence>
<dbReference type="GO" id="GO:0016020">
    <property type="term" value="C:membrane"/>
    <property type="evidence" value="ECO:0007669"/>
    <property type="project" value="InterPro"/>
</dbReference>
<keyword evidence="1" id="KW-0479">Metal-binding</keyword>
<evidence type="ECO:0000256" key="2">
    <source>
        <dbReference type="ARBA" id="ARBA00022729"/>
    </source>
</evidence>
<feature type="domain" description="THAP-type" evidence="11">
    <location>
        <begin position="932"/>
        <end position="1027"/>
    </location>
</feature>
<dbReference type="Pfam" id="PF21788">
    <property type="entry name" value="TNP-like_GBD"/>
    <property type="match status" value="1"/>
</dbReference>
<evidence type="ECO:0000256" key="1">
    <source>
        <dbReference type="ARBA" id="ARBA00022723"/>
    </source>
</evidence>
<dbReference type="PROSITE" id="PS50950">
    <property type="entry name" value="ZF_THAP"/>
    <property type="match status" value="1"/>
</dbReference>
<evidence type="ECO:0000259" key="11">
    <source>
        <dbReference type="PROSITE" id="PS50950"/>
    </source>
</evidence>
<dbReference type="GO" id="GO:0008270">
    <property type="term" value="F:zinc ion binding"/>
    <property type="evidence" value="ECO:0007669"/>
    <property type="project" value="UniProtKB-KW"/>
</dbReference>
<dbReference type="Gene3D" id="2.60.40.4100">
    <property type="entry name" value="Zona pellucida, ZP-C domain"/>
    <property type="match status" value="1"/>
</dbReference>
<dbReference type="PROSITE" id="PS50287">
    <property type="entry name" value="SRCR_2"/>
    <property type="match status" value="2"/>
</dbReference>
<dbReference type="Proteomes" id="UP000095280">
    <property type="component" value="Unplaced"/>
</dbReference>
<dbReference type="SMART" id="SM00202">
    <property type="entry name" value="SR"/>
    <property type="match status" value="2"/>
</dbReference>
<feature type="domain" description="SRCR" evidence="10">
    <location>
        <begin position="1936"/>
        <end position="2043"/>
    </location>
</feature>
<dbReference type="SMART" id="SM00241">
    <property type="entry name" value="ZP"/>
    <property type="match status" value="1"/>
</dbReference>
<feature type="transmembrane region" description="Helical" evidence="9">
    <location>
        <begin position="2353"/>
        <end position="2375"/>
    </location>
</feature>
<comment type="caution">
    <text evidence="7">Lacks conserved residue(s) required for the propagation of feature annotation.</text>
</comment>
<evidence type="ECO:0000256" key="9">
    <source>
        <dbReference type="SAM" id="Phobius"/>
    </source>
</evidence>
<dbReference type="SUPFAM" id="SSF57716">
    <property type="entry name" value="Glucocorticoid receptor-like (DNA-binding domain)"/>
    <property type="match status" value="1"/>
</dbReference>
<evidence type="ECO:0000313" key="13">
    <source>
        <dbReference type="Proteomes" id="UP000095280"/>
    </source>
</evidence>
<dbReference type="GO" id="GO:0003677">
    <property type="term" value="F:DNA binding"/>
    <property type="evidence" value="ECO:0007669"/>
    <property type="project" value="UniProtKB-UniRule"/>
</dbReference>
<dbReference type="InterPro" id="IPR048366">
    <property type="entry name" value="TNP-like_GBD"/>
</dbReference>
<keyword evidence="5 8" id="KW-0238">DNA-binding</keyword>
<dbReference type="InterPro" id="IPR038441">
    <property type="entry name" value="THAP_Znf_sf"/>
</dbReference>
<evidence type="ECO:0000256" key="7">
    <source>
        <dbReference type="PROSITE-ProRule" id="PRU00196"/>
    </source>
</evidence>
<evidence type="ECO:0000256" key="5">
    <source>
        <dbReference type="ARBA" id="ARBA00023125"/>
    </source>
</evidence>
<keyword evidence="4" id="KW-0862">Zinc</keyword>
<reference evidence="14" key="1">
    <citation type="submission" date="2016-11" db="UniProtKB">
        <authorList>
            <consortium name="WormBaseParasite"/>
        </authorList>
    </citation>
    <scope>IDENTIFICATION</scope>
</reference>
<dbReference type="SUPFAM" id="SSF56487">
    <property type="entry name" value="SRCR-like"/>
    <property type="match status" value="2"/>
</dbReference>
<keyword evidence="2" id="KW-0732">Signal</keyword>
<dbReference type="Gene3D" id="3.10.250.10">
    <property type="entry name" value="SRCR-like domain"/>
    <property type="match status" value="2"/>
</dbReference>
<dbReference type="InterPro" id="IPR048365">
    <property type="entry name" value="TNP-like_RNaseH_N"/>
</dbReference>
<proteinExistence type="predicted"/>
<keyword evidence="9" id="KW-0472">Membrane</keyword>
<organism evidence="13 14">
    <name type="scientific">Macrostomum lignano</name>
    <dbReference type="NCBI Taxonomy" id="282301"/>
    <lineage>
        <taxon>Eukaryota</taxon>
        <taxon>Metazoa</taxon>
        <taxon>Spiralia</taxon>
        <taxon>Lophotrochozoa</taxon>
        <taxon>Platyhelminthes</taxon>
        <taxon>Rhabditophora</taxon>
        <taxon>Macrostomorpha</taxon>
        <taxon>Macrostomida</taxon>
        <taxon>Macrostomidae</taxon>
        <taxon>Macrostomum</taxon>
    </lineage>
</organism>
<protein>
    <submittedName>
        <fullName evidence="14">Protein kinase domain-containing protein</fullName>
    </submittedName>
</protein>
<feature type="domain" description="ZP" evidence="12">
    <location>
        <begin position="2058"/>
        <end position="2304"/>
    </location>
</feature>
<evidence type="ECO:0000259" key="10">
    <source>
        <dbReference type="PROSITE" id="PS50287"/>
    </source>
</evidence>
<evidence type="ECO:0000256" key="6">
    <source>
        <dbReference type="ARBA" id="ARBA00023157"/>
    </source>
</evidence>
<evidence type="ECO:0000259" key="12">
    <source>
        <dbReference type="PROSITE" id="PS51034"/>
    </source>
</evidence>
<dbReference type="InterPro" id="IPR055355">
    <property type="entry name" value="ZP-C"/>
</dbReference>
<keyword evidence="9" id="KW-0812">Transmembrane</keyword>
<dbReference type="Pfam" id="PF00100">
    <property type="entry name" value="Zona_pellucida"/>
    <property type="match status" value="1"/>
</dbReference>
<dbReference type="InterPro" id="IPR001190">
    <property type="entry name" value="SRCR"/>
</dbReference>
<feature type="domain" description="SRCR" evidence="10">
    <location>
        <begin position="1794"/>
        <end position="1905"/>
    </location>
</feature>
<dbReference type="WBParaSite" id="maker-uti_cns_0002976-snap-gene-0.9-mRNA-1">
    <property type="protein sequence ID" value="maker-uti_cns_0002976-snap-gene-0.9-mRNA-1"/>
    <property type="gene ID" value="maker-uti_cns_0002976-snap-gene-0.9"/>
</dbReference>
<dbReference type="InterPro" id="IPR001507">
    <property type="entry name" value="ZP_dom"/>
</dbReference>
<keyword evidence="9" id="KW-1133">Transmembrane helix</keyword>
<dbReference type="InterPro" id="IPR036772">
    <property type="entry name" value="SRCR-like_dom_sf"/>
</dbReference>
<keyword evidence="6 7" id="KW-1015">Disulfide bond</keyword>
<name>A0A1I8GSG7_9PLAT</name>
<evidence type="ECO:0000256" key="4">
    <source>
        <dbReference type="ARBA" id="ARBA00022833"/>
    </source>
</evidence>
<dbReference type="Gene3D" id="2.60.40.3210">
    <property type="entry name" value="Zona pellucida, ZP-N domain"/>
    <property type="match status" value="1"/>
</dbReference>
<evidence type="ECO:0000256" key="3">
    <source>
        <dbReference type="ARBA" id="ARBA00022771"/>
    </source>
</evidence>
<evidence type="ECO:0000313" key="14">
    <source>
        <dbReference type="WBParaSite" id="maker-uti_cns_0002976-snap-gene-0.9-mRNA-1"/>
    </source>
</evidence>
<keyword evidence="3 8" id="KW-0863">Zinc-finger</keyword>
<dbReference type="PANTHER" id="PTHR14002">
    <property type="entry name" value="ENDOGLIN/TGF-BETA RECEPTOR TYPE III"/>
    <property type="match status" value="1"/>
</dbReference>
<dbReference type="InterPro" id="IPR042235">
    <property type="entry name" value="ZP-C_dom"/>
</dbReference>
<keyword evidence="13" id="KW-1185">Reference proteome</keyword>
<dbReference type="Gene3D" id="6.20.210.20">
    <property type="entry name" value="THAP domain"/>
    <property type="match status" value="1"/>
</dbReference>
<dbReference type="PROSITE" id="PS51034">
    <property type="entry name" value="ZP_2"/>
    <property type="match status" value="1"/>
</dbReference>
<accession>A0A1I8GSG7</accession>